<keyword evidence="2" id="KW-1185">Reference proteome</keyword>
<dbReference type="AlphaFoldDB" id="A0A6N4WBP0"/>
<dbReference type="KEGG" id="many:MANY_32650"/>
<organism evidence="1 2">
    <name type="scientific">Mycolicibacterium anyangense</name>
    <dbReference type="NCBI Taxonomy" id="1431246"/>
    <lineage>
        <taxon>Bacteria</taxon>
        <taxon>Bacillati</taxon>
        <taxon>Actinomycetota</taxon>
        <taxon>Actinomycetes</taxon>
        <taxon>Mycobacteriales</taxon>
        <taxon>Mycobacteriaceae</taxon>
        <taxon>Mycolicibacterium</taxon>
    </lineage>
</organism>
<dbReference type="RefSeq" id="WP_163805164.1">
    <property type="nucleotide sequence ID" value="NZ_AP022620.1"/>
</dbReference>
<sequence>MIEPFVGSEAVVAGELAKSDLRSRRYSRLFPNVYVVATADLDPRLQARAGWLWSGREAVVAGRSAAAVFGAQWIDRQTPVDLIHHNRNRLPGIAVRGDRLADDELMVVDGMAVTTPVRTALDLACWYPRVTALAVLDDLARASQFDTGEVLALIERYPGRRGIRQARSILNLVDRGAQSPRETWLRVLLVDAGLPIPTTQIPVHDEFGQLVGYLDMGWEDVKVAAEYDGEQHRKDRRQYTWDVRRLEALERLGWIVIRVVAGDRPIDIIRRVREAIARRASQVSDVRHSA</sequence>
<reference evidence="1 2" key="1">
    <citation type="journal article" date="2019" name="Emerg. Microbes Infect.">
        <title>Comprehensive subspecies identification of 175 nontuberculous mycobacteria species based on 7547 genomic profiles.</title>
        <authorList>
            <person name="Matsumoto Y."/>
            <person name="Kinjo T."/>
            <person name="Motooka D."/>
            <person name="Nabeya D."/>
            <person name="Jung N."/>
            <person name="Uechi K."/>
            <person name="Horii T."/>
            <person name="Iida T."/>
            <person name="Fujita J."/>
            <person name="Nakamura S."/>
        </authorList>
    </citation>
    <scope>NUCLEOTIDE SEQUENCE [LARGE SCALE GENOMIC DNA]</scope>
    <source>
        <strain evidence="1 2">JCM 30275</strain>
    </source>
</reference>
<gene>
    <name evidence="1" type="ORF">MANY_32650</name>
</gene>
<dbReference type="InterPro" id="IPR011335">
    <property type="entry name" value="Restrct_endonuc-II-like"/>
</dbReference>
<evidence type="ECO:0008006" key="3">
    <source>
        <dbReference type="Google" id="ProtNLM"/>
    </source>
</evidence>
<proteinExistence type="predicted"/>
<accession>A0A6N4WBP0</accession>
<name>A0A6N4WBP0_9MYCO</name>
<protein>
    <recommendedName>
        <fullName evidence="3">DUF559 domain-containing protein</fullName>
    </recommendedName>
</protein>
<dbReference type="EMBL" id="AP022620">
    <property type="protein sequence ID" value="BBZ77928.1"/>
    <property type="molecule type" value="Genomic_DNA"/>
</dbReference>
<evidence type="ECO:0000313" key="1">
    <source>
        <dbReference type="EMBL" id="BBZ77928.1"/>
    </source>
</evidence>
<dbReference type="SUPFAM" id="SSF52980">
    <property type="entry name" value="Restriction endonuclease-like"/>
    <property type="match status" value="1"/>
</dbReference>
<evidence type="ECO:0000313" key="2">
    <source>
        <dbReference type="Proteomes" id="UP000467249"/>
    </source>
</evidence>
<dbReference type="Gene3D" id="3.40.960.10">
    <property type="entry name" value="VSR Endonuclease"/>
    <property type="match status" value="1"/>
</dbReference>
<dbReference type="Proteomes" id="UP000467249">
    <property type="component" value="Chromosome"/>
</dbReference>